<proteinExistence type="predicted"/>
<sequence>MKICLISFDFYGFDYNIIKELRRRGIDAQHIDISKFRYTYPSTAAKCSNFFNKLVLNKNVKNIAMEEHILEELDKLGPQDIILSIRPDRICKSVHLQIKAKCKKYICYLYDSSNLFPIKNITTAIFDKIYTFDKDDAAKYGFESICNYIYLDKTEICPKKTFGNDLYIVSAIDERVTLLNKIAAICTKQEIPFKFVLVGKKKPNNLHPGIQYTTENISLQHLIPELDDSKVFLDLIRKNQNGLSFRVFDALAFQRKIISSNASIKEYPFYNPNNILVIDPENPEIPRSFFETPFEPLPAELYGKYTIESWVNTVFELEKELKS</sequence>
<dbReference type="RefSeq" id="WP_108742362.1">
    <property type="nucleotide sequence ID" value="NZ_CP020918.1"/>
</dbReference>
<evidence type="ECO:0000313" key="1">
    <source>
        <dbReference type="EMBL" id="AWG23470.1"/>
    </source>
</evidence>
<gene>
    <name evidence="1" type="ORF">FFWV33_19000</name>
</gene>
<evidence type="ECO:0000313" key="2">
    <source>
        <dbReference type="Proteomes" id="UP000244527"/>
    </source>
</evidence>
<protein>
    <recommendedName>
        <fullName evidence="3">Lipopolysaccharide core biosynthesis protein rfaS</fullName>
    </recommendedName>
</protein>
<dbReference type="Proteomes" id="UP000244527">
    <property type="component" value="Chromosome"/>
</dbReference>
<keyword evidence="2" id="KW-1185">Reference proteome</keyword>
<dbReference type="EMBL" id="CP020918">
    <property type="protein sequence ID" value="AWG23470.1"/>
    <property type="molecule type" value="Genomic_DNA"/>
</dbReference>
<name>A0A2S1LI47_9FLAO</name>
<dbReference type="OrthoDB" id="3251881at2"/>
<organism evidence="1 2">
    <name type="scientific">Flavobacterium faecale</name>
    <dbReference type="NCBI Taxonomy" id="1355330"/>
    <lineage>
        <taxon>Bacteria</taxon>
        <taxon>Pseudomonadati</taxon>
        <taxon>Bacteroidota</taxon>
        <taxon>Flavobacteriia</taxon>
        <taxon>Flavobacteriales</taxon>
        <taxon>Flavobacteriaceae</taxon>
        <taxon>Flavobacterium</taxon>
    </lineage>
</organism>
<reference evidence="1 2" key="1">
    <citation type="submission" date="2017-04" db="EMBL/GenBank/DDBJ databases">
        <title>Compelte genome sequence of WV33.</title>
        <authorList>
            <person name="Lee P.C."/>
        </authorList>
    </citation>
    <scope>NUCLEOTIDE SEQUENCE [LARGE SCALE GENOMIC DNA]</scope>
    <source>
        <strain evidence="1 2">WV33</strain>
    </source>
</reference>
<evidence type="ECO:0008006" key="3">
    <source>
        <dbReference type="Google" id="ProtNLM"/>
    </source>
</evidence>
<dbReference type="KEGG" id="ffa:FFWV33_19000"/>
<dbReference type="AlphaFoldDB" id="A0A2S1LI47"/>
<accession>A0A2S1LI47</accession>